<reference evidence="1" key="1">
    <citation type="journal article" date="2023" name="Mol. Biol. Evol.">
        <title>Third-Generation Sequencing Reveals the Adaptive Role of the Epigenome in Three Deep-Sea Polychaetes.</title>
        <authorList>
            <person name="Perez M."/>
            <person name="Aroh O."/>
            <person name="Sun Y."/>
            <person name="Lan Y."/>
            <person name="Juniper S.K."/>
            <person name="Young C.R."/>
            <person name="Angers B."/>
            <person name="Qian P.Y."/>
        </authorList>
    </citation>
    <scope>NUCLEOTIDE SEQUENCE</scope>
    <source>
        <strain evidence="1">P08H-3</strain>
    </source>
</reference>
<dbReference type="EMBL" id="JAODUP010000177">
    <property type="protein sequence ID" value="KAK2158112.1"/>
    <property type="molecule type" value="Genomic_DNA"/>
</dbReference>
<comment type="caution">
    <text evidence="1">The sequence shown here is derived from an EMBL/GenBank/DDBJ whole genome shotgun (WGS) entry which is preliminary data.</text>
</comment>
<name>A0AAD9JRZ6_9ANNE</name>
<evidence type="ECO:0000313" key="1">
    <source>
        <dbReference type="EMBL" id="KAK2158112.1"/>
    </source>
</evidence>
<proteinExistence type="predicted"/>
<protein>
    <submittedName>
        <fullName evidence="1">Uncharacterized protein</fullName>
    </submittedName>
</protein>
<gene>
    <name evidence="1" type="ORF">LSH36_177g04001</name>
</gene>
<keyword evidence="2" id="KW-1185">Reference proteome</keyword>
<dbReference type="Proteomes" id="UP001208570">
    <property type="component" value="Unassembled WGS sequence"/>
</dbReference>
<accession>A0AAD9JRZ6</accession>
<dbReference type="AlphaFoldDB" id="A0AAD9JRZ6"/>
<organism evidence="1 2">
    <name type="scientific">Paralvinella palmiformis</name>
    <dbReference type="NCBI Taxonomy" id="53620"/>
    <lineage>
        <taxon>Eukaryota</taxon>
        <taxon>Metazoa</taxon>
        <taxon>Spiralia</taxon>
        <taxon>Lophotrochozoa</taxon>
        <taxon>Annelida</taxon>
        <taxon>Polychaeta</taxon>
        <taxon>Sedentaria</taxon>
        <taxon>Canalipalpata</taxon>
        <taxon>Terebellida</taxon>
        <taxon>Terebelliformia</taxon>
        <taxon>Alvinellidae</taxon>
        <taxon>Paralvinella</taxon>
    </lineage>
</organism>
<sequence length="69" mass="8249">MLSSFFVEKKVRRIQNNLESDHLHTEIPLLIELFFNGLLFCIENLSCSFLLSERNVLCCLKFFYFQNIE</sequence>
<evidence type="ECO:0000313" key="2">
    <source>
        <dbReference type="Proteomes" id="UP001208570"/>
    </source>
</evidence>